<dbReference type="AlphaFoldDB" id="A0A397G8B2"/>
<comment type="caution">
    <text evidence="1">The sequence shown here is derived from an EMBL/GenBank/DDBJ whole genome shotgun (WGS) entry which is preliminary data.</text>
</comment>
<dbReference type="Proteomes" id="UP000266861">
    <property type="component" value="Unassembled WGS sequence"/>
</dbReference>
<reference evidence="1 2" key="1">
    <citation type="submission" date="2018-08" db="EMBL/GenBank/DDBJ databases">
        <title>Genome and evolution of the arbuscular mycorrhizal fungus Diversispora epigaea (formerly Glomus versiforme) and its bacterial endosymbionts.</title>
        <authorList>
            <person name="Sun X."/>
            <person name="Fei Z."/>
            <person name="Harrison M."/>
        </authorList>
    </citation>
    <scope>NUCLEOTIDE SEQUENCE [LARGE SCALE GENOMIC DNA]</scope>
    <source>
        <strain evidence="1 2">IT104</strain>
    </source>
</reference>
<dbReference type="EMBL" id="PQFF01000554">
    <property type="protein sequence ID" value="RHZ45183.1"/>
    <property type="molecule type" value="Genomic_DNA"/>
</dbReference>
<evidence type="ECO:0000313" key="2">
    <source>
        <dbReference type="Proteomes" id="UP000266861"/>
    </source>
</evidence>
<accession>A0A397G8B2</accession>
<protein>
    <submittedName>
        <fullName evidence="1">Uncharacterized protein</fullName>
    </submittedName>
</protein>
<organism evidence="1 2">
    <name type="scientific">Diversispora epigaea</name>
    <dbReference type="NCBI Taxonomy" id="1348612"/>
    <lineage>
        <taxon>Eukaryota</taxon>
        <taxon>Fungi</taxon>
        <taxon>Fungi incertae sedis</taxon>
        <taxon>Mucoromycota</taxon>
        <taxon>Glomeromycotina</taxon>
        <taxon>Glomeromycetes</taxon>
        <taxon>Diversisporales</taxon>
        <taxon>Diversisporaceae</taxon>
        <taxon>Diversispora</taxon>
    </lineage>
</organism>
<evidence type="ECO:0000313" key="1">
    <source>
        <dbReference type="EMBL" id="RHZ45183.1"/>
    </source>
</evidence>
<proteinExistence type="predicted"/>
<gene>
    <name evidence="1" type="ORF">Glove_688g27</name>
</gene>
<keyword evidence="2" id="KW-1185">Reference proteome</keyword>
<sequence length="71" mass="8281">MNNNNNKLMIIIIVTNDRISLIPSISELLFFICSSFRQSSRKFMSVIEKQLAEKDGLLRNLYTIIQKKFSL</sequence>
<name>A0A397G8B2_9GLOM</name>